<dbReference type="Proteomes" id="UP000239494">
    <property type="component" value="Unassembled WGS sequence"/>
</dbReference>
<protein>
    <submittedName>
        <fullName evidence="3">Uncharacterized protein</fullName>
    </submittedName>
</protein>
<reference evidence="3 4" key="1">
    <citation type="submission" date="2018-03" db="EMBL/GenBank/DDBJ databases">
        <title>Genomic Encyclopedia of Archaeal and Bacterial Type Strains, Phase II (KMG-II): from individual species to whole genera.</title>
        <authorList>
            <person name="Goeker M."/>
        </authorList>
    </citation>
    <scope>NUCLEOTIDE SEQUENCE [LARGE SCALE GENOMIC DNA]</scope>
    <source>
        <strain evidence="3 4">DSM 44720</strain>
    </source>
</reference>
<keyword evidence="2" id="KW-0812">Transmembrane</keyword>
<dbReference type="AlphaFoldDB" id="A0A2T0TKH2"/>
<sequence length="153" mass="16373">MAVPGPNEFGPDGTQAPPPPRAFPDALAGLVTGEAHYRPKPVAPLLPVYRTPVPDPELARAAIREAMLQEQRFRPVRTRQPLPPQGVVSNQRVQYHAPVAPTPQAHAPAAAVPKQAKSRGSSFGGCLVALLIIGSVFFNVIRQVVESLLDAIR</sequence>
<keyword evidence="2" id="KW-0472">Membrane</keyword>
<dbReference type="EMBL" id="PVTF01000001">
    <property type="protein sequence ID" value="PRY46220.1"/>
    <property type="molecule type" value="Genomic_DNA"/>
</dbReference>
<feature type="transmembrane region" description="Helical" evidence="2">
    <location>
        <begin position="123"/>
        <end position="141"/>
    </location>
</feature>
<feature type="region of interest" description="Disordered" evidence="1">
    <location>
        <begin position="1"/>
        <end position="23"/>
    </location>
</feature>
<evidence type="ECO:0000256" key="1">
    <source>
        <dbReference type="SAM" id="MobiDB-lite"/>
    </source>
</evidence>
<keyword evidence="4" id="KW-1185">Reference proteome</keyword>
<organism evidence="3 4">
    <name type="scientific">Umezawaea tangerina</name>
    <dbReference type="NCBI Taxonomy" id="84725"/>
    <lineage>
        <taxon>Bacteria</taxon>
        <taxon>Bacillati</taxon>
        <taxon>Actinomycetota</taxon>
        <taxon>Actinomycetes</taxon>
        <taxon>Pseudonocardiales</taxon>
        <taxon>Pseudonocardiaceae</taxon>
        <taxon>Umezawaea</taxon>
    </lineage>
</organism>
<gene>
    <name evidence="3" type="ORF">CLV43_101492</name>
</gene>
<comment type="caution">
    <text evidence="3">The sequence shown here is derived from an EMBL/GenBank/DDBJ whole genome shotgun (WGS) entry which is preliminary data.</text>
</comment>
<evidence type="ECO:0000256" key="2">
    <source>
        <dbReference type="SAM" id="Phobius"/>
    </source>
</evidence>
<accession>A0A2T0TKH2</accession>
<proteinExistence type="predicted"/>
<evidence type="ECO:0000313" key="3">
    <source>
        <dbReference type="EMBL" id="PRY46220.1"/>
    </source>
</evidence>
<name>A0A2T0TKH2_9PSEU</name>
<keyword evidence="2" id="KW-1133">Transmembrane helix</keyword>
<evidence type="ECO:0000313" key="4">
    <source>
        <dbReference type="Proteomes" id="UP000239494"/>
    </source>
</evidence>